<keyword evidence="1" id="KW-1133">Transmembrane helix</keyword>
<protein>
    <submittedName>
        <fullName evidence="2">Uncharacterized protein</fullName>
    </submittedName>
</protein>
<comment type="caution">
    <text evidence="2">The sequence shown here is derived from an EMBL/GenBank/DDBJ whole genome shotgun (WGS) entry which is preliminary data.</text>
</comment>
<evidence type="ECO:0000313" key="2">
    <source>
        <dbReference type="EMBL" id="MBR0663158.1"/>
    </source>
</evidence>
<feature type="transmembrane region" description="Helical" evidence="1">
    <location>
        <begin position="140"/>
        <end position="159"/>
    </location>
</feature>
<feature type="transmembrane region" description="Helical" evidence="1">
    <location>
        <begin position="70"/>
        <end position="92"/>
    </location>
</feature>
<name>A0ABS5ESC9_9PROT</name>
<keyword evidence="1" id="KW-0472">Membrane</keyword>
<dbReference type="RefSeq" id="WP_211850752.1">
    <property type="nucleotide sequence ID" value="NZ_JAAGBB010000002.1"/>
</dbReference>
<keyword evidence="3" id="KW-1185">Reference proteome</keyword>
<sequence>MRNTRSVADRFSRTLYAFEFIVFALIPIVALTGWALLYGFGSLFMLVSMSAMSAVAVFDGSGVDGEVLRALALFGAIVILAGMGAIALVKFLHLSTVFIRYGRAELQNHRQIFWRCLAWAALPLIATNAIFPRMDSDARIFLFLVSGSTLCVPLFHLWVELHYRGRGS</sequence>
<gene>
    <name evidence="2" type="ORF">GXW71_02200</name>
</gene>
<dbReference type="Proteomes" id="UP001196870">
    <property type="component" value="Unassembled WGS sequence"/>
</dbReference>
<dbReference type="EMBL" id="JAAGBB010000002">
    <property type="protein sequence ID" value="MBR0663158.1"/>
    <property type="molecule type" value="Genomic_DNA"/>
</dbReference>
<keyword evidence="1" id="KW-0812">Transmembrane</keyword>
<evidence type="ECO:0000256" key="1">
    <source>
        <dbReference type="SAM" id="Phobius"/>
    </source>
</evidence>
<feature type="transmembrane region" description="Helical" evidence="1">
    <location>
        <begin position="112"/>
        <end position="131"/>
    </location>
</feature>
<organism evidence="2 3">
    <name type="scientific">Plastoroseomonas hellenica</name>
    <dbReference type="NCBI Taxonomy" id="2687306"/>
    <lineage>
        <taxon>Bacteria</taxon>
        <taxon>Pseudomonadati</taxon>
        <taxon>Pseudomonadota</taxon>
        <taxon>Alphaproteobacteria</taxon>
        <taxon>Acetobacterales</taxon>
        <taxon>Acetobacteraceae</taxon>
        <taxon>Plastoroseomonas</taxon>
    </lineage>
</organism>
<evidence type="ECO:0000313" key="3">
    <source>
        <dbReference type="Proteomes" id="UP001196870"/>
    </source>
</evidence>
<reference evidence="3" key="1">
    <citation type="journal article" date="2021" name="Syst. Appl. Microbiol.">
        <title>Roseomonas hellenica sp. nov., isolated from roots of wild-growing Alkanna tinctoria.</title>
        <authorList>
            <person name="Rat A."/>
            <person name="Naranjo H.D."/>
            <person name="Lebbe L."/>
            <person name="Cnockaert M."/>
            <person name="Krigas N."/>
            <person name="Grigoriadou K."/>
            <person name="Maloupa E."/>
            <person name="Willems A."/>
        </authorList>
    </citation>
    <scope>NUCLEOTIDE SEQUENCE [LARGE SCALE GENOMIC DNA]</scope>
    <source>
        <strain evidence="3">LMG 31523</strain>
    </source>
</reference>
<accession>A0ABS5ESC9</accession>
<proteinExistence type="predicted"/>